<feature type="compositionally biased region" description="Polar residues" evidence="11">
    <location>
        <begin position="520"/>
        <end position="554"/>
    </location>
</feature>
<dbReference type="SMART" id="SM00755">
    <property type="entry name" value="Grip"/>
    <property type="match status" value="1"/>
</dbReference>
<dbReference type="PROSITE" id="PS50913">
    <property type="entry name" value="GRIP"/>
    <property type="match status" value="1"/>
</dbReference>
<evidence type="ECO:0000313" key="14">
    <source>
        <dbReference type="Proteomes" id="UP000308652"/>
    </source>
</evidence>
<feature type="compositionally biased region" description="Basic and acidic residues" evidence="11">
    <location>
        <begin position="393"/>
        <end position="404"/>
    </location>
</feature>
<dbReference type="PANTHER" id="PTHR23058">
    <property type="entry name" value="PEROXISOMAL MEMBRANE PROTEIN PEX14"/>
    <property type="match status" value="1"/>
</dbReference>
<evidence type="ECO:0000256" key="11">
    <source>
        <dbReference type="SAM" id="MobiDB-lite"/>
    </source>
</evidence>
<keyword evidence="4" id="KW-0811">Translocation</keyword>
<protein>
    <recommendedName>
        <fullName evidence="7">Peroxisomal membrane protein PEX14</fullName>
    </recommendedName>
    <alternativeName>
        <fullName evidence="8">Peroxin-14</fullName>
    </alternativeName>
</protein>
<keyword evidence="3" id="KW-0653">Protein transport</keyword>
<name>A0A5C3M8S4_9AGAR</name>
<gene>
    <name evidence="13" type="ORF">BDQ12DRAFT_710926</name>
</gene>
<keyword evidence="6" id="KW-0576">Peroxisome</keyword>
<dbReference type="Proteomes" id="UP000308652">
    <property type="component" value="Unassembled WGS sequence"/>
</dbReference>
<dbReference type="GO" id="GO:0016560">
    <property type="term" value="P:protein import into peroxisome matrix, docking"/>
    <property type="evidence" value="ECO:0007669"/>
    <property type="project" value="InterPro"/>
</dbReference>
<dbReference type="InterPro" id="IPR036388">
    <property type="entry name" value="WH-like_DNA-bd_sf"/>
</dbReference>
<feature type="region of interest" description="Disordered" evidence="11">
    <location>
        <begin position="369"/>
        <end position="432"/>
    </location>
</feature>
<evidence type="ECO:0000256" key="2">
    <source>
        <dbReference type="ARBA" id="ARBA00022448"/>
    </source>
</evidence>
<dbReference type="Gene3D" id="1.10.10.10">
    <property type="entry name" value="Winged helix-like DNA-binding domain superfamily/Winged helix DNA-binding domain"/>
    <property type="match status" value="1"/>
</dbReference>
<dbReference type="Pfam" id="PF01465">
    <property type="entry name" value="GRIP"/>
    <property type="match status" value="1"/>
</dbReference>
<feature type="coiled-coil region" evidence="10">
    <location>
        <begin position="883"/>
        <end position="1097"/>
    </location>
</feature>
<keyword evidence="14" id="KW-1185">Reference proteome</keyword>
<evidence type="ECO:0000256" key="5">
    <source>
        <dbReference type="ARBA" id="ARBA00023136"/>
    </source>
</evidence>
<evidence type="ECO:0000256" key="7">
    <source>
        <dbReference type="ARBA" id="ARBA00029502"/>
    </source>
</evidence>
<evidence type="ECO:0000256" key="1">
    <source>
        <dbReference type="ARBA" id="ARBA00005443"/>
    </source>
</evidence>
<evidence type="ECO:0000256" key="10">
    <source>
        <dbReference type="SAM" id="Coils"/>
    </source>
</evidence>
<proteinExistence type="inferred from homology"/>
<keyword evidence="10" id="KW-0175">Coiled coil</keyword>
<feature type="region of interest" description="Disordered" evidence="11">
    <location>
        <begin position="1101"/>
        <end position="1149"/>
    </location>
</feature>
<sequence>MASSDRQELIRNAVIFLSDPKTQASPLTQRIQFLEAKGLTPPEVDIALKQAAANAPGPSRQPSYGPAYAPNPYALAGPLPQRWDWRDYFITAVVSGTVAYGGIALFKKYLLPHLQPPTSTAYEEDRDALNAQFDAAEALLREIQSETAAVRAAVEDQKEKIEKTTSDVDAVVIQMREGETKTRDEMREIREEVNTIREMLPKAIIFRMIEKNKESQTQSLSELQQELKSLKALLLSRGPTVSSTPSTPLPMLGRPSIPAWQLASPAPVNGGLDASAVSTPAPALNIPSISNGKGKEVETFGATFCREFRQAVENLAQVPQPRRGSDASEDPHDSASRSRSLDLHGARPSSPLSSGKLAESAMVNLRKSLATQRSGGASPSPRSGSPVSVPETRTPKSRLEERLRRATLAIGEVSATTATEPPVRPSSSTASLPKTLVARHPLSPSLLPLPQSPMLTPTVENEFVLDGQSTSSQSDPPTLTTNTTPHLLSSKPEITSPESQSVTETSSPEPQSVADATLTEPRSVTEISLSDTQSIEVASSPESHSLAESTLPTAEITQEITESPSDDRIKNQESPDLTVNRVNVEELQERLKQIEQRFTDVSTSFKRLQAEKLAADTVLRELTPLESIQDHVALKDYLRSMAAEAEMFQGELKRLNGKLASQDDRIEELRDTHRLESKSQSEQIEKLRTQLVETEALFQASQSSTAEAEETAAKNKVEFDRLQTEIERLKTVAKEEEEKRVKAISLLKTVRQKLVKAEKEREDAVSEAASLKGKEQAGKDQENAERERLLKEIEAISSEKEKAEAGLKAYFEREIANTKERYEKDISALKGQFELDVVTAKDAHAKELGFKNTNISALESSLNNVTRDKNAFFDQLQLRQAELESAHAHIESLEHQNTELKFELRESSERLAMMKEEFSEMQREQANRSREPATSAGEIAQLISATEAKYESKVSELKRNLTTLEKERNEGEADWSRKLREKVKELEDLRKTLSSAAKIKEEHDTVVAGLEAEIARINDERRLLREHLSDVPALKVRMTEVEQTARLRIEELNSTITFLEQQVEEYKNREAQLRQNNKTIREELRKVQSSAALLERQRNPGVGYWTSRAGPDNGSTITRTSISSSPSESTSRVGSPVPSSTTSTSNKNEEEVNLEYLRNVILQFLEHKEMRPNLVKVLSIILHFTPQETRRLIAKV</sequence>
<feature type="coiled-coil region" evidence="10">
    <location>
        <begin position="577"/>
        <end position="604"/>
    </location>
</feature>
<evidence type="ECO:0000256" key="6">
    <source>
        <dbReference type="ARBA" id="ARBA00023140"/>
    </source>
</evidence>
<dbReference type="PANTHER" id="PTHR23058:SF0">
    <property type="entry name" value="PEROXISOMAL MEMBRANE PROTEIN PEX14"/>
    <property type="match status" value="1"/>
</dbReference>
<dbReference type="GO" id="GO:1990429">
    <property type="term" value="C:peroxisomal importomer complex"/>
    <property type="evidence" value="ECO:0007669"/>
    <property type="project" value="TreeGrafter"/>
</dbReference>
<dbReference type="GO" id="GO:0005102">
    <property type="term" value="F:signaling receptor binding"/>
    <property type="evidence" value="ECO:0007669"/>
    <property type="project" value="TreeGrafter"/>
</dbReference>
<feature type="domain" description="GRIP" evidence="12">
    <location>
        <begin position="1147"/>
        <end position="1195"/>
    </location>
</feature>
<dbReference type="OrthoDB" id="1926336at2759"/>
<feature type="region of interest" description="Disordered" evidence="11">
    <location>
        <begin position="316"/>
        <end position="356"/>
    </location>
</feature>
<accession>A0A5C3M8S4</accession>
<evidence type="ECO:0000256" key="4">
    <source>
        <dbReference type="ARBA" id="ARBA00023010"/>
    </source>
</evidence>
<feature type="compositionally biased region" description="Polar residues" evidence="11">
    <location>
        <begin position="414"/>
        <end position="432"/>
    </location>
</feature>
<dbReference type="Pfam" id="PF04695">
    <property type="entry name" value="Pex14_N"/>
    <property type="match status" value="1"/>
</dbReference>
<feature type="region of interest" description="Disordered" evidence="11">
    <location>
        <begin position="466"/>
        <end position="554"/>
    </location>
</feature>
<comment type="similarity">
    <text evidence="1">Belongs to the peroxin-14 family.</text>
</comment>
<feature type="coiled-coil region" evidence="10">
    <location>
        <begin position="206"/>
        <end position="233"/>
    </location>
</feature>
<feature type="compositionally biased region" description="Basic and acidic residues" evidence="11">
    <location>
        <begin position="323"/>
        <end position="345"/>
    </location>
</feature>
<keyword evidence="5" id="KW-0472">Membrane</keyword>
<feature type="compositionally biased region" description="Low complexity" evidence="11">
    <location>
        <begin position="476"/>
        <end position="488"/>
    </location>
</feature>
<evidence type="ECO:0000256" key="9">
    <source>
        <dbReference type="ARBA" id="ARBA00046271"/>
    </source>
</evidence>
<dbReference type="InterPro" id="IPR025655">
    <property type="entry name" value="PEX14"/>
</dbReference>
<evidence type="ECO:0000259" key="12">
    <source>
        <dbReference type="PROSITE" id="PS50913"/>
    </source>
</evidence>
<feature type="compositionally biased region" description="Low complexity" evidence="11">
    <location>
        <begin position="373"/>
        <end position="390"/>
    </location>
</feature>
<dbReference type="EMBL" id="ML213595">
    <property type="protein sequence ID" value="TFK41095.1"/>
    <property type="molecule type" value="Genomic_DNA"/>
</dbReference>
<feature type="compositionally biased region" description="Basic and acidic residues" evidence="11">
    <location>
        <begin position="772"/>
        <end position="785"/>
    </location>
</feature>
<evidence type="ECO:0000256" key="3">
    <source>
        <dbReference type="ARBA" id="ARBA00022927"/>
    </source>
</evidence>
<reference evidence="13 14" key="1">
    <citation type="journal article" date="2019" name="Nat. Ecol. Evol.">
        <title>Megaphylogeny resolves global patterns of mushroom evolution.</title>
        <authorList>
            <person name="Varga T."/>
            <person name="Krizsan K."/>
            <person name="Foldi C."/>
            <person name="Dima B."/>
            <person name="Sanchez-Garcia M."/>
            <person name="Sanchez-Ramirez S."/>
            <person name="Szollosi G.J."/>
            <person name="Szarkandi J.G."/>
            <person name="Papp V."/>
            <person name="Albert L."/>
            <person name="Andreopoulos W."/>
            <person name="Angelini C."/>
            <person name="Antonin V."/>
            <person name="Barry K.W."/>
            <person name="Bougher N.L."/>
            <person name="Buchanan P."/>
            <person name="Buyck B."/>
            <person name="Bense V."/>
            <person name="Catcheside P."/>
            <person name="Chovatia M."/>
            <person name="Cooper J."/>
            <person name="Damon W."/>
            <person name="Desjardin D."/>
            <person name="Finy P."/>
            <person name="Geml J."/>
            <person name="Haridas S."/>
            <person name="Hughes K."/>
            <person name="Justo A."/>
            <person name="Karasinski D."/>
            <person name="Kautmanova I."/>
            <person name="Kiss B."/>
            <person name="Kocsube S."/>
            <person name="Kotiranta H."/>
            <person name="LaButti K.M."/>
            <person name="Lechner B.E."/>
            <person name="Liimatainen K."/>
            <person name="Lipzen A."/>
            <person name="Lukacs Z."/>
            <person name="Mihaltcheva S."/>
            <person name="Morgado L.N."/>
            <person name="Niskanen T."/>
            <person name="Noordeloos M.E."/>
            <person name="Ohm R.A."/>
            <person name="Ortiz-Santana B."/>
            <person name="Ovrebo C."/>
            <person name="Racz N."/>
            <person name="Riley R."/>
            <person name="Savchenko A."/>
            <person name="Shiryaev A."/>
            <person name="Soop K."/>
            <person name="Spirin V."/>
            <person name="Szebenyi C."/>
            <person name="Tomsovsky M."/>
            <person name="Tulloss R.E."/>
            <person name="Uehling J."/>
            <person name="Grigoriev I.V."/>
            <person name="Vagvolgyi C."/>
            <person name="Papp T."/>
            <person name="Martin F.M."/>
            <person name="Miettinen O."/>
            <person name="Hibbett D.S."/>
            <person name="Nagy L.G."/>
        </authorList>
    </citation>
    <scope>NUCLEOTIDE SEQUENCE [LARGE SCALE GENOMIC DNA]</scope>
    <source>
        <strain evidence="13 14">CBS 166.37</strain>
    </source>
</reference>
<dbReference type="InterPro" id="IPR000237">
    <property type="entry name" value="GRIP_dom"/>
</dbReference>
<dbReference type="AlphaFoldDB" id="A0A5C3M8S4"/>
<feature type="compositionally biased region" description="Low complexity" evidence="11">
    <location>
        <begin position="1114"/>
        <end position="1145"/>
    </location>
</feature>
<keyword evidence="2" id="KW-0813">Transport</keyword>
<dbReference type="STRING" id="68775.A0A5C3M8S4"/>
<evidence type="ECO:0000313" key="13">
    <source>
        <dbReference type="EMBL" id="TFK41095.1"/>
    </source>
</evidence>
<dbReference type="GO" id="GO:0005778">
    <property type="term" value="C:peroxisomal membrane"/>
    <property type="evidence" value="ECO:0007669"/>
    <property type="project" value="UniProtKB-SubCell"/>
</dbReference>
<comment type="subcellular location">
    <subcellularLocation>
        <location evidence="9">Peroxisome membrane</location>
    </subcellularLocation>
</comment>
<feature type="region of interest" description="Disordered" evidence="11">
    <location>
        <begin position="766"/>
        <end position="785"/>
    </location>
</feature>
<feature type="coiled-coil region" evidence="10">
    <location>
        <begin position="126"/>
        <end position="160"/>
    </location>
</feature>
<feature type="compositionally biased region" description="Polar residues" evidence="11">
    <location>
        <begin position="492"/>
        <end position="510"/>
    </location>
</feature>
<evidence type="ECO:0000256" key="8">
    <source>
        <dbReference type="ARBA" id="ARBA00029691"/>
    </source>
</evidence>
<dbReference type="Gene3D" id="1.10.220.60">
    <property type="entry name" value="GRIP domain"/>
    <property type="match status" value="1"/>
</dbReference>
<dbReference type="InterPro" id="IPR006785">
    <property type="entry name" value="Pex14_N"/>
</dbReference>
<organism evidence="13 14">
    <name type="scientific">Crucibulum laeve</name>
    <dbReference type="NCBI Taxonomy" id="68775"/>
    <lineage>
        <taxon>Eukaryota</taxon>
        <taxon>Fungi</taxon>
        <taxon>Dikarya</taxon>
        <taxon>Basidiomycota</taxon>
        <taxon>Agaricomycotina</taxon>
        <taxon>Agaricomycetes</taxon>
        <taxon>Agaricomycetidae</taxon>
        <taxon>Agaricales</taxon>
        <taxon>Agaricineae</taxon>
        <taxon>Nidulariaceae</taxon>
        <taxon>Crucibulum</taxon>
    </lineage>
</organism>